<dbReference type="Proteomes" id="UP000278775">
    <property type="component" value="Unassembled WGS sequence"/>
</dbReference>
<evidence type="ECO:0000313" key="2">
    <source>
        <dbReference type="EMBL" id="RNA61697.1"/>
    </source>
</evidence>
<dbReference type="AlphaFoldDB" id="A0A3M7TFL8"/>
<feature type="chain" id="PRO_5018109590" evidence="1">
    <location>
        <begin position="21"/>
        <end position="209"/>
    </location>
</feature>
<proteinExistence type="predicted"/>
<evidence type="ECO:0000313" key="3">
    <source>
        <dbReference type="Proteomes" id="UP000278775"/>
    </source>
</evidence>
<name>A0A3M7TFL8_9FLAO</name>
<gene>
    <name evidence="2" type="ORF">D1631_07025</name>
</gene>
<evidence type="ECO:0000256" key="1">
    <source>
        <dbReference type="SAM" id="SignalP"/>
    </source>
</evidence>
<sequence length="209" mass="21984">MKKILFTTAMLVCFTALSKAQQGRVGINTSAPDATLDIVANTADNTKPDGLLVPRMSRSQLTAKDAAYVAAQNGTIVFVNTLDGSAAGKVVNVTATGYYYYDAPNSQWKGLGSGNVATTFNVTPEITADYTVLATDDYITLKVSTSGHKLFLPTTGIDVGKKVYVSNAGLSNIDINPAPRNTSTTQVQAGSSGILLYLGGGLWDWVTGF</sequence>
<reference evidence="2 3" key="1">
    <citation type="submission" date="2018-08" db="EMBL/GenBank/DDBJ databases">
        <title>Chryseobacterium nematophagum: a novel matrix digesting pathogen of nematodes.</title>
        <authorList>
            <person name="Page A."/>
            <person name="Roberts M."/>
            <person name="Felix M.-A."/>
            <person name="Weir W."/>
        </authorList>
    </citation>
    <scope>NUCLEOTIDE SEQUENCE [LARGE SCALE GENOMIC DNA]</scope>
    <source>
        <strain evidence="2 3">JUb129</strain>
    </source>
</reference>
<accession>A0A3M7TFL8</accession>
<comment type="caution">
    <text evidence="2">The sequence shown here is derived from an EMBL/GenBank/DDBJ whole genome shotgun (WGS) entry which is preliminary data.</text>
</comment>
<dbReference type="OrthoDB" id="1272450at2"/>
<dbReference type="RefSeq" id="WP_122635822.1">
    <property type="nucleotide sequence ID" value="NZ_QWIU01000002.1"/>
</dbReference>
<organism evidence="2 3">
    <name type="scientific">Chryseobacterium nematophagum</name>
    <dbReference type="NCBI Taxonomy" id="2305228"/>
    <lineage>
        <taxon>Bacteria</taxon>
        <taxon>Pseudomonadati</taxon>
        <taxon>Bacteroidota</taxon>
        <taxon>Flavobacteriia</taxon>
        <taxon>Flavobacteriales</taxon>
        <taxon>Weeksellaceae</taxon>
        <taxon>Chryseobacterium group</taxon>
        <taxon>Chryseobacterium</taxon>
    </lineage>
</organism>
<feature type="signal peptide" evidence="1">
    <location>
        <begin position="1"/>
        <end position="20"/>
    </location>
</feature>
<dbReference type="EMBL" id="QWIU01000002">
    <property type="protein sequence ID" value="RNA61697.1"/>
    <property type="molecule type" value="Genomic_DNA"/>
</dbReference>
<keyword evidence="1" id="KW-0732">Signal</keyword>
<protein>
    <submittedName>
        <fullName evidence="2">Uncharacterized protein</fullName>
    </submittedName>
</protein>